<accession>A0A6C2YWC6</accession>
<dbReference type="AlphaFoldDB" id="A0A6C2YWC6"/>
<dbReference type="Proteomes" id="UP000464378">
    <property type="component" value="Chromosome"/>
</dbReference>
<organism evidence="3">
    <name type="scientific">Tuwongella immobilis</name>
    <dbReference type="NCBI Taxonomy" id="692036"/>
    <lineage>
        <taxon>Bacteria</taxon>
        <taxon>Pseudomonadati</taxon>
        <taxon>Planctomycetota</taxon>
        <taxon>Planctomycetia</taxon>
        <taxon>Gemmatales</taxon>
        <taxon>Gemmataceae</taxon>
        <taxon>Tuwongella</taxon>
    </lineage>
</organism>
<name>A0A6C2YWC6_9BACT</name>
<protein>
    <submittedName>
        <fullName evidence="3">Uncharacterized protein</fullName>
    </submittedName>
</protein>
<keyword evidence="1" id="KW-0472">Membrane</keyword>
<evidence type="ECO:0000313" key="4">
    <source>
        <dbReference type="Proteomes" id="UP000464378"/>
    </source>
</evidence>
<reference evidence="3" key="1">
    <citation type="submission" date="2019-04" db="EMBL/GenBank/DDBJ databases">
        <authorList>
            <consortium name="Science for Life Laboratories"/>
        </authorList>
    </citation>
    <scope>NUCLEOTIDE SEQUENCE</scope>
    <source>
        <strain evidence="3">MBLW1</strain>
    </source>
</reference>
<dbReference type="InParanoid" id="A0A6C2YWC6"/>
<dbReference type="EMBL" id="LR586016">
    <property type="protein sequence ID" value="VIP05165.1"/>
    <property type="molecule type" value="Genomic_DNA"/>
</dbReference>
<sequence>MNRTRLLSAASILVGWMIVCSPGLAQEDPLILEVNKGFHQSLESIKTIRAKFVCQHSMLLTSSVLPVEQGDYLRSGQTERVRQVDADGTKRDRLVQSGIVKDLFIPPKVDEHHRNSASINPFQKSYARSSAFVEFMIHHHSKNGEICHFNDLLKIHQSTLTAKRTKYQGKDCIQLTYQNKRSSKFTDEIQLWHDIEAGYWIVHSEVHTGSRLTGEGTIEEYHTVGPNLKFPSKVKWTAYNDQDQPSYQRIFELQNLVINGPIAKDELSLPLPPPGTLLSDSIQFKQGLMNSSWQLIGKIEPMQSLVAPERSIASTEDDSEILTPTQGEPLESGNFILYVSLGCGLLFGSILLVLRRRVRTASPT</sequence>
<evidence type="ECO:0000313" key="3">
    <source>
        <dbReference type="EMBL" id="VIP05165.1"/>
    </source>
</evidence>
<dbReference type="KEGG" id="tim:GMBLW1_40280"/>
<keyword evidence="4" id="KW-1185">Reference proteome</keyword>
<evidence type="ECO:0000256" key="1">
    <source>
        <dbReference type="SAM" id="Phobius"/>
    </source>
</evidence>
<keyword evidence="1" id="KW-0812">Transmembrane</keyword>
<dbReference type="RefSeq" id="WP_162660210.1">
    <property type="nucleotide sequence ID" value="NZ_LR593887.1"/>
</dbReference>
<evidence type="ECO:0000256" key="2">
    <source>
        <dbReference type="SAM" id="SignalP"/>
    </source>
</evidence>
<proteinExistence type="predicted"/>
<feature type="signal peptide" evidence="2">
    <location>
        <begin position="1"/>
        <end position="25"/>
    </location>
</feature>
<dbReference type="EMBL" id="LR593887">
    <property type="protein sequence ID" value="VTS07686.1"/>
    <property type="molecule type" value="Genomic_DNA"/>
</dbReference>
<gene>
    <name evidence="3" type="ORF">GMBLW1_40280</name>
</gene>
<keyword evidence="2" id="KW-0732">Signal</keyword>
<keyword evidence="1" id="KW-1133">Transmembrane helix</keyword>
<feature type="chain" id="PRO_5036383966" evidence="2">
    <location>
        <begin position="26"/>
        <end position="364"/>
    </location>
</feature>
<feature type="transmembrane region" description="Helical" evidence="1">
    <location>
        <begin position="335"/>
        <end position="354"/>
    </location>
</feature>